<dbReference type="RefSeq" id="WP_221048425.1">
    <property type="nucleotide sequence ID" value="NZ_AP019782.1"/>
</dbReference>
<keyword evidence="2" id="KW-1185">Reference proteome</keyword>
<dbReference type="KEGG" id="moz:MoryE10_10410"/>
<dbReference type="PANTHER" id="PTHR35271:SF1">
    <property type="entry name" value="ABC TRANSPORTER, SUBSTRATE-BINDING LIPOPROTEIN"/>
    <property type="match status" value="1"/>
</dbReference>
<dbReference type="CDD" id="cd06325">
    <property type="entry name" value="PBP1_ABC_unchar_transporter"/>
    <property type="match status" value="3"/>
</dbReference>
<proteinExistence type="predicted"/>
<gene>
    <name evidence="1" type="ORF">MoryE10_10410</name>
</gene>
<dbReference type="EMBL" id="AP019782">
    <property type="protein sequence ID" value="BBL70435.1"/>
    <property type="molecule type" value="Genomic_DNA"/>
</dbReference>
<evidence type="ECO:0000313" key="2">
    <source>
        <dbReference type="Proteomes" id="UP000824988"/>
    </source>
</evidence>
<dbReference type="PANTHER" id="PTHR35271">
    <property type="entry name" value="ABC TRANSPORTER, SUBSTRATE-BINDING LIPOPROTEIN-RELATED"/>
    <property type="match status" value="1"/>
</dbReference>
<organism evidence="1 2">
    <name type="scientific">Methylogaea oryzae</name>
    <dbReference type="NCBI Taxonomy" id="1295382"/>
    <lineage>
        <taxon>Bacteria</taxon>
        <taxon>Pseudomonadati</taxon>
        <taxon>Pseudomonadota</taxon>
        <taxon>Gammaproteobacteria</taxon>
        <taxon>Methylococcales</taxon>
        <taxon>Methylococcaceae</taxon>
        <taxon>Methylogaea</taxon>
    </lineage>
</organism>
<dbReference type="Pfam" id="PF04392">
    <property type="entry name" value="ABC_sub_bind"/>
    <property type="match status" value="3"/>
</dbReference>
<dbReference type="Proteomes" id="UP000824988">
    <property type="component" value="Chromosome"/>
</dbReference>
<name>A0A8D4VQ77_9GAMM</name>
<sequence length="971" mass="101564">MKEPLQRLAFSCLLIVAVSAALLWSDRHSRHAAAPAPAAKIPVAILQHSSSPLFDETYKGVLDGLAAKGYRDGEKLALTTLNAEGDLPTGNLMAQKIAGGGYRLGISISTVMLQALANANRAGQVTQVFGAVTSPVAAGVGIKALDSLDKPPRLTGIGTPQPVAAIFRAAKQAYPELKTVGVVWNPAEVNSEVCTKLARQVSAELGITLLEAPVEQTKDVREAAASLVARGVQAFWTGGDASVNNAVDSLIGVAQAARIPVFSNIAGHSRRGGLFDLGADYHQVGAEIGRIAAEVLDGADPAQLPVKDFMPRRILLNEKARAALRDPWQFTPQMLEEAQEILQADGTVKTPAASGGPAAVAAPQPGRTYKVGIAYFAPEPGVDAVLSGLREGLKKLGFEEGRNLELRLMHAQAEIAQIPAIGQALDNSDADALVALSTPVLQGAGITAKRKPVVFTYVFDPLAAGAGSSFADHLPNVTGIGSFPPVEDMLALTQKALPGLTSVGTLYNPSEANSVKVVGVLREQCVKAGIKLEEVPISTTADVVQASQALVARRVGAILAIGDNTLYQAIDAVAKVAKDAAIPLIMDQPEFLDHDALMVVGVDFKESGLAAAEPLARVLTGAKPADMPFRNVSKKSVLLNEASAKRLGIAFPPEVRAQVTPPAAAPTPAPHTWKIKRLLYLESPPAEDAMAGIADGFKAAGLTEGKDYVFSDVSAQGDMATLPALADSVNGDGTELLMVLSTPTLQTALQKVKRIPIVFTFVADPILAGAGTDNEHHLPNVTGVYVQGPYSEMADLLARHFPRFKRIGTLFSPAEVNSVNNKDRFVQEAAKRGIEVVTLPVNAMGELSDAALALAAKPIDAIVQTPDNQTIAGFVAIAQAAARAKKPLFAFTETAVGQGAAVGYTLDYRQAGQDAAAQAMAVMRGKAPGDIPFTRPSKISLVVSEDNARALGLELPAELVAKADKKLGKSP</sequence>
<evidence type="ECO:0000313" key="1">
    <source>
        <dbReference type="EMBL" id="BBL70435.1"/>
    </source>
</evidence>
<protein>
    <recommendedName>
        <fullName evidence="3">ABC transport system substrate-binding protein</fullName>
    </recommendedName>
</protein>
<evidence type="ECO:0008006" key="3">
    <source>
        <dbReference type="Google" id="ProtNLM"/>
    </source>
</evidence>
<dbReference type="AlphaFoldDB" id="A0A8D4VQ77"/>
<dbReference type="InterPro" id="IPR007487">
    <property type="entry name" value="ABC_transpt-TYRBP-like"/>
</dbReference>
<accession>A0A8D4VQ77</accession>
<reference evidence="1" key="1">
    <citation type="submission" date="2019-06" db="EMBL/GenBank/DDBJ databases">
        <title>Complete genome sequence of Methylogaea oryzae strain JCM16910.</title>
        <authorList>
            <person name="Asakawa S."/>
        </authorList>
    </citation>
    <scope>NUCLEOTIDE SEQUENCE</scope>
    <source>
        <strain evidence="1">E10</strain>
    </source>
</reference>